<dbReference type="SUPFAM" id="SSF56059">
    <property type="entry name" value="Glutathione synthetase ATP-binding domain-like"/>
    <property type="match status" value="1"/>
</dbReference>
<sequence length="330" mass="37399">MKTVLLACDIYDQTNPKLSQEWESFDTISHMESTIESLGYEVVVLNDATEITSALSGIPKSNRKNWIVWNLIEGYLSPSREAYIPALCEYLGIPHTGSHAAVQTLTLDKYKTKLYLESFGIKTSKSQLILHGSESLKIPYPIFIKPNGEGSSLGISDQNIIRSEMEWKLRVPNLFNEYAPLLVEPYISGRELTAAVMGNQGSYEVLPIAYVDYPSETYHEGIKSKSEFLESLDFQVPKSIANQLQEISLQIANLLGVSGYIRIDYKLEDQSIYFLEVNATPGFSAIYSTLPLLWEKSERSYAELLKKSLELGFEEFLIQKRFQYGKDQIK</sequence>
<dbReference type="InterPro" id="IPR011095">
    <property type="entry name" value="Dala_Dala_lig_C"/>
</dbReference>
<dbReference type="InterPro" id="IPR013815">
    <property type="entry name" value="ATP_grasp_subdomain_1"/>
</dbReference>
<dbReference type="GO" id="GO:0046872">
    <property type="term" value="F:metal ion binding"/>
    <property type="evidence" value="ECO:0007669"/>
    <property type="project" value="InterPro"/>
</dbReference>
<keyword evidence="3" id="KW-0547">Nucleotide-binding</keyword>
<dbReference type="PROSITE" id="PS50975">
    <property type="entry name" value="ATP_GRASP"/>
    <property type="match status" value="1"/>
</dbReference>
<dbReference type="InterPro" id="IPR011761">
    <property type="entry name" value="ATP-grasp"/>
</dbReference>
<dbReference type="AlphaFoldDB" id="A0A7I0HQ60"/>
<comment type="caution">
    <text evidence="5">The sequence shown here is derived from an EMBL/GenBank/DDBJ whole genome shotgun (WGS) entry which is preliminary data.</text>
</comment>
<dbReference type="PANTHER" id="PTHR23132:SF23">
    <property type="entry name" value="D-ALANINE--D-ALANINE LIGASE B"/>
    <property type="match status" value="1"/>
</dbReference>
<evidence type="ECO:0000313" key="5">
    <source>
        <dbReference type="EMBL" id="TGL04339.1"/>
    </source>
</evidence>
<evidence type="ECO:0000256" key="3">
    <source>
        <dbReference type="PROSITE-ProRule" id="PRU00409"/>
    </source>
</evidence>
<organism evidence="5 6">
    <name type="scientific">Leptospira bouyouniensis</name>
    <dbReference type="NCBI Taxonomy" id="2484911"/>
    <lineage>
        <taxon>Bacteria</taxon>
        <taxon>Pseudomonadati</taxon>
        <taxon>Spirochaetota</taxon>
        <taxon>Spirochaetia</taxon>
        <taxon>Leptospirales</taxon>
        <taxon>Leptospiraceae</taxon>
        <taxon>Leptospira</taxon>
    </lineage>
</organism>
<dbReference type="Pfam" id="PF07478">
    <property type="entry name" value="Dala_Dala_lig_C"/>
    <property type="match status" value="1"/>
</dbReference>
<feature type="domain" description="ATP-grasp" evidence="4">
    <location>
        <begin position="113"/>
        <end position="310"/>
    </location>
</feature>
<dbReference type="Gene3D" id="3.30.1490.20">
    <property type="entry name" value="ATP-grasp fold, A domain"/>
    <property type="match status" value="1"/>
</dbReference>
<reference evidence="5 6" key="1">
    <citation type="journal article" date="2019" name="PLoS Negl. Trop. Dis.">
        <title>Revisiting the worldwide diversity of Leptospira species in the environment.</title>
        <authorList>
            <person name="Vincent A.T."/>
            <person name="Schiettekatte O."/>
            <person name="Bourhy P."/>
            <person name="Veyrier F.J."/>
            <person name="Picardeau M."/>
        </authorList>
    </citation>
    <scope>NUCLEOTIDE SEQUENCE [LARGE SCALE GENOMIC DNA]</scope>
    <source>
        <strain evidence="5 6">201800273</strain>
    </source>
</reference>
<evidence type="ECO:0000256" key="1">
    <source>
        <dbReference type="ARBA" id="ARBA00010871"/>
    </source>
</evidence>
<keyword evidence="3" id="KW-0067">ATP-binding</keyword>
<dbReference type="PANTHER" id="PTHR23132">
    <property type="entry name" value="D-ALANINE--D-ALANINE LIGASE"/>
    <property type="match status" value="1"/>
</dbReference>
<accession>A0A7I0HQ60</accession>
<evidence type="ECO:0000256" key="2">
    <source>
        <dbReference type="ARBA" id="ARBA00022598"/>
    </source>
</evidence>
<name>A0A7I0HQ60_9LEPT</name>
<gene>
    <name evidence="5" type="ORF">EHQ43_13215</name>
</gene>
<dbReference type="RefSeq" id="WP_135771442.1">
    <property type="nucleotide sequence ID" value="NZ_RQFT01000011.1"/>
</dbReference>
<dbReference type="EMBL" id="RQFT01000011">
    <property type="protein sequence ID" value="TGL04339.1"/>
    <property type="molecule type" value="Genomic_DNA"/>
</dbReference>
<proteinExistence type="inferred from homology"/>
<dbReference type="Proteomes" id="UP000297641">
    <property type="component" value="Unassembled WGS sequence"/>
</dbReference>
<evidence type="ECO:0000259" key="4">
    <source>
        <dbReference type="PROSITE" id="PS50975"/>
    </source>
</evidence>
<dbReference type="GO" id="GO:0008716">
    <property type="term" value="F:D-alanine-D-alanine ligase activity"/>
    <property type="evidence" value="ECO:0007669"/>
    <property type="project" value="InterPro"/>
</dbReference>
<dbReference type="Gene3D" id="3.30.470.20">
    <property type="entry name" value="ATP-grasp fold, B domain"/>
    <property type="match status" value="1"/>
</dbReference>
<keyword evidence="2 5" id="KW-0436">Ligase</keyword>
<dbReference type="GO" id="GO:0005524">
    <property type="term" value="F:ATP binding"/>
    <property type="evidence" value="ECO:0007669"/>
    <property type="project" value="UniProtKB-UniRule"/>
</dbReference>
<comment type="similarity">
    <text evidence="1">Belongs to the D-alanine--D-alanine ligase family.</text>
</comment>
<protein>
    <submittedName>
        <fullName evidence="5">D-alanine--D-alanine ligase</fullName>
    </submittedName>
</protein>
<evidence type="ECO:0000313" key="6">
    <source>
        <dbReference type="Proteomes" id="UP000297641"/>
    </source>
</evidence>